<dbReference type="KEGG" id="smon:AWR27_02645"/>
<gene>
    <name evidence="2" type="ORF">AWR27_02645</name>
</gene>
<dbReference type="RefSeq" id="WP_077129773.1">
    <property type="nucleotide sequence ID" value="NZ_CP014263.1"/>
</dbReference>
<dbReference type="Proteomes" id="UP000187941">
    <property type="component" value="Chromosome"/>
</dbReference>
<sequence>MRTTISQQEWLDSLEQCVEQHIQKAIDFQNMDDAVLNKPASDGGWSVAQCLAHLNSYGQYYLPYLKSGLGGQSGKRGAAVFKSSWLGNYLTRLMNPNLSKRKFKAAQRHQPTAYLSAQQVVAEFIDQQEALLVLLKKAALADLSQGRIPTSVMPWIRLSLGDVLQFVIVHNERHIAQAGRVLSGCTASSFRK</sequence>
<feature type="domain" description="DinB-like" evidence="1">
    <location>
        <begin position="28"/>
        <end position="178"/>
    </location>
</feature>
<keyword evidence="3" id="KW-1185">Reference proteome</keyword>
<dbReference type="Pfam" id="PF12867">
    <property type="entry name" value="DinB_2"/>
    <property type="match status" value="1"/>
</dbReference>
<dbReference type="Gene3D" id="1.20.120.450">
    <property type="entry name" value="dinb family like domain"/>
    <property type="match status" value="1"/>
</dbReference>
<organism evidence="2 3">
    <name type="scientific">Spirosoma montaniterrae</name>
    <dbReference type="NCBI Taxonomy" id="1178516"/>
    <lineage>
        <taxon>Bacteria</taxon>
        <taxon>Pseudomonadati</taxon>
        <taxon>Bacteroidota</taxon>
        <taxon>Cytophagia</taxon>
        <taxon>Cytophagales</taxon>
        <taxon>Cytophagaceae</taxon>
        <taxon>Spirosoma</taxon>
    </lineage>
</organism>
<evidence type="ECO:0000313" key="3">
    <source>
        <dbReference type="Proteomes" id="UP000187941"/>
    </source>
</evidence>
<dbReference type="OrthoDB" id="1524454at2"/>
<reference evidence="2 3" key="1">
    <citation type="submission" date="2016-01" db="EMBL/GenBank/DDBJ databases">
        <authorList>
            <person name="Oliw E.H."/>
        </authorList>
    </citation>
    <scope>NUCLEOTIDE SEQUENCE [LARGE SCALE GENOMIC DNA]</scope>
    <source>
        <strain evidence="2 3">DY10</strain>
    </source>
</reference>
<dbReference type="SUPFAM" id="SSF109854">
    <property type="entry name" value="DinB/YfiT-like putative metalloenzymes"/>
    <property type="match status" value="1"/>
</dbReference>
<evidence type="ECO:0000259" key="1">
    <source>
        <dbReference type="Pfam" id="PF12867"/>
    </source>
</evidence>
<dbReference type="AlphaFoldDB" id="A0A1P9WSG6"/>
<accession>A0A1P9WSG6</accession>
<name>A0A1P9WSG6_9BACT</name>
<proteinExistence type="predicted"/>
<protein>
    <recommendedName>
        <fullName evidence="1">DinB-like domain-containing protein</fullName>
    </recommendedName>
</protein>
<dbReference type="InterPro" id="IPR034660">
    <property type="entry name" value="DinB/YfiT-like"/>
</dbReference>
<dbReference type="STRING" id="1178516.AWR27_02645"/>
<evidence type="ECO:0000313" key="2">
    <source>
        <dbReference type="EMBL" id="AQG78331.1"/>
    </source>
</evidence>
<dbReference type="InterPro" id="IPR024775">
    <property type="entry name" value="DinB-like"/>
</dbReference>
<dbReference type="EMBL" id="CP014263">
    <property type="protein sequence ID" value="AQG78331.1"/>
    <property type="molecule type" value="Genomic_DNA"/>
</dbReference>